<dbReference type="Proteomes" id="UP000187172">
    <property type="component" value="Unassembled WGS sequence"/>
</dbReference>
<keyword evidence="2" id="KW-1185">Reference proteome</keyword>
<gene>
    <name evidence="1" type="ORF">BK138_10755</name>
</gene>
<evidence type="ECO:0000313" key="2">
    <source>
        <dbReference type="Proteomes" id="UP000187172"/>
    </source>
</evidence>
<reference evidence="1 2" key="1">
    <citation type="submission" date="2016-11" db="EMBL/GenBank/DDBJ databases">
        <title>Paenibacillus species isolates.</title>
        <authorList>
            <person name="Beno S.M."/>
        </authorList>
    </citation>
    <scope>NUCLEOTIDE SEQUENCE [LARGE SCALE GENOMIC DNA]</scope>
    <source>
        <strain evidence="1 2">FSL R5-0378</strain>
    </source>
</reference>
<proteinExistence type="predicted"/>
<sequence length="174" mass="19813">MDGDTKQIYLISGPLGVGKSTTSKELARLVERCVLIVGDDLLHMQMTEPAPTWEERLSLAWMNILSVTRNFIQSGFHVVIDFVVEDEFEWFCRQIADLNVQLKYAVLHADEETIKERLHKRGDIHLLDRSLFLLNKLKSAAVNADYLVDTNQKDPADTAAGVIQHDRFHVHIGM</sequence>
<dbReference type="SUPFAM" id="SSF52540">
    <property type="entry name" value="P-loop containing nucleoside triphosphate hydrolases"/>
    <property type="match status" value="1"/>
</dbReference>
<name>A0A1R1F491_9BACL</name>
<dbReference type="Gene3D" id="3.40.50.300">
    <property type="entry name" value="P-loop containing nucleotide triphosphate hydrolases"/>
    <property type="match status" value="1"/>
</dbReference>
<dbReference type="RefSeq" id="WP_076169176.1">
    <property type="nucleotide sequence ID" value="NZ_MRTP01000001.1"/>
</dbReference>
<dbReference type="Pfam" id="PF13671">
    <property type="entry name" value="AAA_33"/>
    <property type="match status" value="1"/>
</dbReference>
<evidence type="ECO:0000313" key="1">
    <source>
        <dbReference type="EMBL" id="OMF58928.1"/>
    </source>
</evidence>
<dbReference type="STRING" id="297318.BK138_10755"/>
<dbReference type="InterPro" id="IPR027417">
    <property type="entry name" value="P-loop_NTPase"/>
</dbReference>
<protein>
    <submittedName>
        <fullName evidence="1">Uncharacterized protein</fullName>
    </submittedName>
</protein>
<comment type="caution">
    <text evidence="1">The sequence shown here is derived from an EMBL/GenBank/DDBJ whole genome shotgun (WGS) entry which is preliminary data.</text>
</comment>
<accession>A0A1R1F491</accession>
<dbReference type="EMBL" id="MRTP01000001">
    <property type="protein sequence ID" value="OMF58928.1"/>
    <property type="molecule type" value="Genomic_DNA"/>
</dbReference>
<dbReference type="AlphaFoldDB" id="A0A1R1F491"/>
<organism evidence="1 2">
    <name type="scientific">Paenibacillus rhizosphaerae</name>
    <dbReference type="NCBI Taxonomy" id="297318"/>
    <lineage>
        <taxon>Bacteria</taxon>
        <taxon>Bacillati</taxon>
        <taxon>Bacillota</taxon>
        <taxon>Bacilli</taxon>
        <taxon>Bacillales</taxon>
        <taxon>Paenibacillaceae</taxon>
        <taxon>Paenibacillus</taxon>
    </lineage>
</organism>